<name>A0AAW1DII4_9HEMI</name>
<feature type="compositionally biased region" description="Low complexity" evidence="1">
    <location>
        <begin position="103"/>
        <end position="186"/>
    </location>
</feature>
<evidence type="ECO:0000256" key="2">
    <source>
        <dbReference type="SAM" id="SignalP"/>
    </source>
</evidence>
<proteinExistence type="predicted"/>
<evidence type="ECO:0000313" key="4">
    <source>
        <dbReference type="Proteomes" id="UP001461498"/>
    </source>
</evidence>
<evidence type="ECO:0000313" key="3">
    <source>
        <dbReference type="EMBL" id="KAK9509870.1"/>
    </source>
</evidence>
<protein>
    <submittedName>
        <fullName evidence="3">Uncharacterized protein</fullName>
    </submittedName>
</protein>
<feature type="chain" id="PRO_5043799767" evidence="2">
    <location>
        <begin position="18"/>
        <end position="244"/>
    </location>
</feature>
<dbReference type="EMBL" id="JAPXFL010000002">
    <property type="protein sequence ID" value="KAK9509870.1"/>
    <property type="molecule type" value="Genomic_DNA"/>
</dbReference>
<dbReference type="AlphaFoldDB" id="A0AAW1DII4"/>
<sequence>MQWIIICITLGISSVLGDISEYRPNTGRQAPDRALLVLPPQQAQQANATPQAVQDEEDNLEKLNANVMERLRQEIGSNTGVYYVYLPDGRLQRIQYTTAPIKQQDTQQQSEQEQRQSNGSQTEQYKQNGQQQGTSNQQSNTQVVFGTNKQTTQGNQQQQQYTDNRQQQARSYTGYQQYQQEQQTGGNPSQLLAQYNGPERLQNAAAPPSYIASVQFTDVPPIHGPVYAYQPSPLVRIVRYANNY</sequence>
<accession>A0AAW1DII4</accession>
<reference evidence="3 4" key="1">
    <citation type="submission" date="2022-12" db="EMBL/GenBank/DDBJ databases">
        <title>Chromosome-level genome assembly of true bugs.</title>
        <authorList>
            <person name="Ma L."/>
            <person name="Li H."/>
        </authorList>
    </citation>
    <scope>NUCLEOTIDE SEQUENCE [LARGE SCALE GENOMIC DNA]</scope>
    <source>
        <strain evidence="3">Lab_2022b</strain>
    </source>
</reference>
<keyword evidence="4" id="KW-1185">Reference proteome</keyword>
<organism evidence="3 4">
    <name type="scientific">Rhynocoris fuscipes</name>
    <dbReference type="NCBI Taxonomy" id="488301"/>
    <lineage>
        <taxon>Eukaryota</taxon>
        <taxon>Metazoa</taxon>
        <taxon>Ecdysozoa</taxon>
        <taxon>Arthropoda</taxon>
        <taxon>Hexapoda</taxon>
        <taxon>Insecta</taxon>
        <taxon>Pterygota</taxon>
        <taxon>Neoptera</taxon>
        <taxon>Paraneoptera</taxon>
        <taxon>Hemiptera</taxon>
        <taxon>Heteroptera</taxon>
        <taxon>Panheteroptera</taxon>
        <taxon>Cimicomorpha</taxon>
        <taxon>Reduviidae</taxon>
        <taxon>Harpactorinae</taxon>
        <taxon>Harpactorini</taxon>
        <taxon>Rhynocoris</taxon>
    </lineage>
</organism>
<evidence type="ECO:0000256" key="1">
    <source>
        <dbReference type="SAM" id="MobiDB-lite"/>
    </source>
</evidence>
<gene>
    <name evidence="3" type="ORF">O3M35_004768</name>
</gene>
<dbReference type="Proteomes" id="UP001461498">
    <property type="component" value="Unassembled WGS sequence"/>
</dbReference>
<feature type="signal peptide" evidence="2">
    <location>
        <begin position="1"/>
        <end position="17"/>
    </location>
</feature>
<comment type="caution">
    <text evidence="3">The sequence shown here is derived from an EMBL/GenBank/DDBJ whole genome shotgun (WGS) entry which is preliminary data.</text>
</comment>
<keyword evidence="2" id="KW-0732">Signal</keyword>
<feature type="region of interest" description="Disordered" evidence="1">
    <location>
        <begin position="102"/>
        <end position="193"/>
    </location>
</feature>